<feature type="compositionally biased region" description="Low complexity" evidence="9">
    <location>
        <begin position="560"/>
        <end position="617"/>
    </location>
</feature>
<dbReference type="GO" id="GO:0004674">
    <property type="term" value="F:protein serine/threonine kinase activity"/>
    <property type="evidence" value="ECO:0007669"/>
    <property type="project" value="UniProtKB-KW"/>
</dbReference>
<feature type="compositionally biased region" description="Polar residues" evidence="9">
    <location>
        <begin position="433"/>
        <end position="452"/>
    </location>
</feature>
<feature type="compositionally biased region" description="Low complexity" evidence="9">
    <location>
        <begin position="735"/>
        <end position="768"/>
    </location>
</feature>
<keyword evidence="5" id="KW-0418">Kinase</keyword>
<evidence type="ECO:0000256" key="5">
    <source>
        <dbReference type="ARBA" id="ARBA00022777"/>
    </source>
</evidence>
<evidence type="ECO:0000313" key="12">
    <source>
        <dbReference type="Proteomes" id="UP000001396"/>
    </source>
</evidence>
<feature type="compositionally biased region" description="Low complexity" evidence="9">
    <location>
        <begin position="453"/>
        <end position="487"/>
    </location>
</feature>
<evidence type="ECO:0000256" key="9">
    <source>
        <dbReference type="SAM" id="MobiDB-lite"/>
    </source>
</evidence>
<keyword evidence="2" id="KW-0723">Serine/threonine-protein kinase</keyword>
<dbReference type="STRING" id="670386.D3BVJ7"/>
<dbReference type="GO" id="GO:0005737">
    <property type="term" value="C:cytoplasm"/>
    <property type="evidence" value="ECO:0007669"/>
    <property type="project" value="TreeGrafter"/>
</dbReference>
<dbReference type="InterPro" id="IPR008271">
    <property type="entry name" value="Ser/Thr_kinase_AS"/>
</dbReference>
<feature type="domain" description="Protein kinase" evidence="10">
    <location>
        <begin position="150"/>
        <end position="420"/>
    </location>
</feature>
<evidence type="ECO:0000256" key="7">
    <source>
        <dbReference type="ARBA" id="ARBA00047899"/>
    </source>
</evidence>
<feature type="compositionally biased region" description="Polar residues" evidence="9">
    <location>
        <begin position="779"/>
        <end position="797"/>
    </location>
</feature>
<organism evidence="11 12">
    <name type="scientific">Heterostelium pallidum (strain ATCC 26659 / Pp 5 / PN500)</name>
    <name type="common">Cellular slime mold</name>
    <name type="synonym">Polysphondylium pallidum</name>
    <dbReference type="NCBI Taxonomy" id="670386"/>
    <lineage>
        <taxon>Eukaryota</taxon>
        <taxon>Amoebozoa</taxon>
        <taxon>Evosea</taxon>
        <taxon>Eumycetozoa</taxon>
        <taxon>Dictyostelia</taxon>
        <taxon>Acytosteliales</taxon>
        <taxon>Acytosteliaceae</taxon>
        <taxon>Heterostelium</taxon>
    </lineage>
</organism>
<dbReference type="PANTHER" id="PTHR22967">
    <property type="entry name" value="SERINE/THREONINE PROTEIN KINASE"/>
    <property type="match status" value="1"/>
</dbReference>
<feature type="region of interest" description="Disordered" evidence="9">
    <location>
        <begin position="421"/>
        <end position="810"/>
    </location>
</feature>
<dbReference type="SUPFAM" id="SSF56112">
    <property type="entry name" value="Protein kinase-like (PK-like)"/>
    <property type="match status" value="1"/>
</dbReference>
<name>D3BVJ7_HETP5</name>
<proteinExistence type="predicted"/>
<feature type="compositionally biased region" description="Polar residues" evidence="9">
    <location>
        <begin position="550"/>
        <end position="559"/>
    </location>
</feature>
<feature type="compositionally biased region" description="Low complexity" evidence="9">
    <location>
        <begin position="655"/>
        <end position="726"/>
    </location>
</feature>
<gene>
    <name evidence="11" type="ORF">PPL_11588</name>
</gene>
<dbReference type="Proteomes" id="UP000001396">
    <property type="component" value="Unassembled WGS sequence"/>
</dbReference>
<evidence type="ECO:0000256" key="1">
    <source>
        <dbReference type="ARBA" id="ARBA00012513"/>
    </source>
</evidence>
<keyword evidence="12" id="KW-1185">Reference proteome</keyword>
<evidence type="ECO:0000256" key="6">
    <source>
        <dbReference type="ARBA" id="ARBA00022840"/>
    </source>
</evidence>
<evidence type="ECO:0000256" key="8">
    <source>
        <dbReference type="ARBA" id="ARBA00048679"/>
    </source>
</evidence>
<dbReference type="PANTHER" id="PTHR22967:SF57">
    <property type="entry name" value="AUXILIN, ISOFORM A-RELATED"/>
    <property type="match status" value="1"/>
</dbReference>
<dbReference type="PROSITE" id="PS00108">
    <property type="entry name" value="PROTEIN_KINASE_ST"/>
    <property type="match status" value="1"/>
</dbReference>
<comment type="caution">
    <text evidence="11">The sequence shown here is derived from an EMBL/GenBank/DDBJ whole genome shotgun (WGS) entry which is preliminary data.</text>
</comment>
<dbReference type="RefSeq" id="XP_020426754.1">
    <property type="nucleotide sequence ID" value="XM_020582338.1"/>
</dbReference>
<dbReference type="Pfam" id="PF00069">
    <property type="entry name" value="Pkinase"/>
    <property type="match status" value="1"/>
</dbReference>
<dbReference type="AlphaFoldDB" id="D3BVJ7"/>
<dbReference type="GO" id="GO:0005524">
    <property type="term" value="F:ATP binding"/>
    <property type="evidence" value="ECO:0007669"/>
    <property type="project" value="UniProtKB-KW"/>
</dbReference>
<dbReference type="PROSITE" id="PS50011">
    <property type="entry name" value="PROTEIN_KINASE_DOM"/>
    <property type="match status" value="1"/>
</dbReference>
<dbReference type="OMA" id="LFKMAFY"/>
<dbReference type="EMBL" id="ADBJ01000062">
    <property type="protein sequence ID" value="EFA74620.1"/>
    <property type="molecule type" value="Genomic_DNA"/>
</dbReference>
<dbReference type="SMART" id="SM00220">
    <property type="entry name" value="S_TKc"/>
    <property type="match status" value="1"/>
</dbReference>
<protein>
    <recommendedName>
        <fullName evidence="1">non-specific serine/threonine protein kinase</fullName>
        <ecNumber evidence="1">2.7.11.1</ecNumber>
    </recommendedName>
</protein>
<reference evidence="11 12" key="1">
    <citation type="journal article" date="2011" name="Genome Res.">
        <title>Phylogeny-wide analysis of social amoeba genomes highlights ancient origins for complex intercellular communication.</title>
        <authorList>
            <person name="Heidel A.J."/>
            <person name="Lawal H.M."/>
            <person name="Felder M."/>
            <person name="Schilde C."/>
            <person name="Helps N.R."/>
            <person name="Tunggal B."/>
            <person name="Rivero F."/>
            <person name="John U."/>
            <person name="Schleicher M."/>
            <person name="Eichinger L."/>
            <person name="Platzer M."/>
            <person name="Noegel A.A."/>
            <person name="Schaap P."/>
            <person name="Gloeckner G."/>
        </authorList>
    </citation>
    <scope>NUCLEOTIDE SEQUENCE [LARGE SCALE GENOMIC DNA]</scope>
    <source>
        <strain evidence="12">ATCC 26659 / Pp 5 / PN500</strain>
    </source>
</reference>
<evidence type="ECO:0000259" key="10">
    <source>
        <dbReference type="PROSITE" id="PS50011"/>
    </source>
</evidence>
<comment type="catalytic activity">
    <reaction evidence="7">
        <text>L-threonyl-[protein] + ATP = O-phospho-L-threonyl-[protein] + ADP + H(+)</text>
        <dbReference type="Rhea" id="RHEA:46608"/>
        <dbReference type="Rhea" id="RHEA-COMP:11060"/>
        <dbReference type="Rhea" id="RHEA-COMP:11605"/>
        <dbReference type="ChEBI" id="CHEBI:15378"/>
        <dbReference type="ChEBI" id="CHEBI:30013"/>
        <dbReference type="ChEBI" id="CHEBI:30616"/>
        <dbReference type="ChEBI" id="CHEBI:61977"/>
        <dbReference type="ChEBI" id="CHEBI:456216"/>
        <dbReference type="EC" id="2.7.11.1"/>
    </reaction>
</comment>
<dbReference type="InParanoid" id="D3BVJ7"/>
<feature type="compositionally biased region" description="Low complexity" evidence="9">
    <location>
        <begin position="499"/>
        <end position="534"/>
    </location>
</feature>
<comment type="catalytic activity">
    <reaction evidence="8">
        <text>L-seryl-[protein] + ATP = O-phospho-L-seryl-[protein] + ADP + H(+)</text>
        <dbReference type="Rhea" id="RHEA:17989"/>
        <dbReference type="Rhea" id="RHEA-COMP:9863"/>
        <dbReference type="Rhea" id="RHEA-COMP:11604"/>
        <dbReference type="ChEBI" id="CHEBI:15378"/>
        <dbReference type="ChEBI" id="CHEBI:29999"/>
        <dbReference type="ChEBI" id="CHEBI:30616"/>
        <dbReference type="ChEBI" id="CHEBI:83421"/>
        <dbReference type="ChEBI" id="CHEBI:456216"/>
        <dbReference type="EC" id="2.7.11.1"/>
    </reaction>
</comment>
<keyword evidence="4" id="KW-0547">Nucleotide-binding</keyword>
<keyword evidence="6" id="KW-0067">ATP-binding</keyword>
<dbReference type="Gene3D" id="1.10.510.10">
    <property type="entry name" value="Transferase(Phosphotransferase) domain 1"/>
    <property type="match status" value="1"/>
</dbReference>
<dbReference type="GeneID" id="31367056"/>
<dbReference type="InterPro" id="IPR011009">
    <property type="entry name" value="Kinase-like_dom_sf"/>
</dbReference>
<evidence type="ECO:0000256" key="2">
    <source>
        <dbReference type="ARBA" id="ARBA00022527"/>
    </source>
</evidence>
<sequence>MVAGYICQYSKIGMGFKVEMTACEGMKRFNTIIIVLNKQKQQQTPIEIEVVSAGEVVNNNNNNDHYNPTLVEIDSTEDNDTTPLISHTPKGLWRYKIMDKLFEIGNSMFEAPSEKINTLNLSKKKRYISERAGNMLGVSGNIYEIHGRRYSERSKIAEGGFGLVYLVRDDYNRQYALKRMFIQEKDRLDTVVGEIGIMQQLKNHKNIVKLEDYKIVENREKRETEVLMLLEFCSGGSVLDIMNHRGEQSRLSEREILAIFSDTCNAVAELHSQQPPFAHRDLKIENILYCETSCCYKLCDFGSATIKTYDTGADSDRNRAEDDINTYTTLFYRAPEMVDLYRRQVISEKVDIWALGCLLFKMAFYVDPFDGALAIMNARYQIPTGSRYSQAFHSLIEFCLVSDPEQRPSIFDVMQRLDEIRGGGSGGGRRQGLQTFASPQKQQQSRPLSNSDPSSRATTTSNNSTPSVSSPASTSSRSSPASTPTTARKQNLFDVLDWSDSNGNQSGNSNSTNSSRNGTPQQFQTSPTSSTNSSHNKPQQSSLIDDFDWSVSSSSTPPIQQQQQQQQQRNNNNNNFTSNNNNTFGQSNGLNNNNQHNSNNTTFSGFVSSSTSSTNSEFDFDPFGPATTPLKPTAASNSTKPKQQDEISFETVNTNFSNVSLNNSGNNNYNRPQQNGQQQSSNNTFTWSSSPSPSPTINNNNNNNKPNGMFQSTSTPSTPQQQQQQQNGSFNSFLKTTSSAPSTPSPISSNNNSINNNNNNSSSSNKSNFTAFDQPLKPISSTPGSTKPNLKNSAGSSTPLQPTTTPPVKPNYNIDLNSFTQSNSNNNFYGHASNLKAQGASANNNNKPANNTNVNQAFTFDSFAMYQKTKQ</sequence>
<keyword evidence="3" id="KW-0808">Transferase</keyword>
<dbReference type="InterPro" id="IPR000719">
    <property type="entry name" value="Prot_kinase_dom"/>
</dbReference>
<dbReference type="EC" id="2.7.11.1" evidence="1"/>
<evidence type="ECO:0000256" key="3">
    <source>
        <dbReference type="ARBA" id="ARBA00022679"/>
    </source>
</evidence>
<evidence type="ECO:0000256" key="4">
    <source>
        <dbReference type="ARBA" id="ARBA00022741"/>
    </source>
</evidence>
<accession>D3BVJ7</accession>
<evidence type="ECO:0000313" key="11">
    <source>
        <dbReference type="EMBL" id="EFA74620.1"/>
    </source>
</evidence>